<feature type="transmembrane region" description="Helical" evidence="1">
    <location>
        <begin position="72"/>
        <end position="94"/>
    </location>
</feature>
<keyword evidence="1" id="KW-1133">Transmembrane helix</keyword>
<keyword evidence="1" id="KW-0472">Membrane</keyword>
<reference evidence="2 3" key="1">
    <citation type="journal article" date="2016" name="Nat. Commun.">
        <title>Thousands of microbial genomes shed light on interconnected biogeochemical processes in an aquifer system.</title>
        <authorList>
            <person name="Anantharaman K."/>
            <person name="Brown C.T."/>
            <person name="Hug L.A."/>
            <person name="Sharon I."/>
            <person name="Castelle C.J."/>
            <person name="Probst A.J."/>
            <person name="Thomas B.C."/>
            <person name="Singh A."/>
            <person name="Wilkins M.J."/>
            <person name="Karaoz U."/>
            <person name="Brodie E.L."/>
            <person name="Williams K.H."/>
            <person name="Hubbard S.S."/>
            <person name="Banfield J.F."/>
        </authorList>
    </citation>
    <scope>NUCLEOTIDE SEQUENCE [LARGE SCALE GENOMIC DNA]</scope>
</reference>
<keyword evidence="1" id="KW-0812">Transmembrane</keyword>
<name>A0A1G2MZP8_9BACT</name>
<evidence type="ECO:0000313" key="3">
    <source>
        <dbReference type="Proteomes" id="UP000178089"/>
    </source>
</evidence>
<evidence type="ECO:0000256" key="1">
    <source>
        <dbReference type="SAM" id="Phobius"/>
    </source>
</evidence>
<evidence type="ECO:0000313" key="2">
    <source>
        <dbReference type="EMBL" id="OHA29298.1"/>
    </source>
</evidence>
<dbReference type="AlphaFoldDB" id="A0A1G2MZP8"/>
<accession>A0A1G2MZP8</accession>
<dbReference type="Proteomes" id="UP000178089">
    <property type="component" value="Unassembled WGS sequence"/>
</dbReference>
<proteinExistence type="predicted"/>
<dbReference type="STRING" id="1802315.A3F51_01665"/>
<feature type="transmembrane region" description="Helical" evidence="1">
    <location>
        <begin position="137"/>
        <end position="156"/>
    </location>
</feature>
<protein>
    <recommendedName>
        <fullName evidence="4">Transmembrane protein</fullName>
    </recommendedName>
</protein>
<feature type="transmembrane region" description="Helical" evidence="1">
    <location>
        <begin position="106"/>
        <end position="131"/>
    </location>
</feature>
<dbReference type="EMBL" id="MHRT01000005">
    <property type="protein sequence ID" value="OHA29298.1"/>
    <property type="molecule type" value="Genomic_DNA"/>
</dbReference>
<comment type="caution">
    <text evidence="2">The sequence shown here is derived from an EMBL/GenBank/DDBJ whole genome shotgun (WGS) entry which is preliminary data.</text>
</comment>
<organism evidence="2 3">
    <name type="scientific">Candidatus Taylorbacteria bacterium RIFCSPHIGHO2_12_FULL_45_16</name>
    <dbReference type="NCBI Taxonomy" id="1802315"/>
    <lineage>
        <taxon>Bacteria</taxon>
        <taxon>Candidatus Tayloriibacteriota</taxon>
    </lineage>
</organism>
<feature type="transmembrane region" description="Helical" evidence="1">
    <location>
        <begin position="44"/>
        <end position="66"/>
    </location>
</feature>
<evidence type="ECO:0008006" key="4">
    <source>
        <dbReference type="Google" id="ProtNLM"/>
    </source>
</evidence>
<sequence>MNRKQPIEKKDENMNDDRLTSVYENGGLDEEVDDHISILESLNLLGWIVGVILAICIPITCTGYVWLCTYHLKWTLIAGAALATIGLLSIIAWASRSADSIKTTNLVLCCWLALVINITSWPFLAGCIALATTPWAFKTTMFIFVGTVLLIVFYVYQKSIKNRVADIFNTVLVALSGGD</sequence>
<gene>
    <name evidence="2" type="ORF">A3F51_01665</name>
</gene>